<dbReference type="Pfam" id="PF13181">
    <property type="entry name" value="TPR_8"/>
    <property type="match status" value="1"/>
</dbReference>
<evidence type="ECO:0000256" key="4">
    <source>
        <dbReference type="SAM" id="MobiDB-lite"/>
    </source>
</evidence>
<reference evidence="5 6" key="1">
    <citation type="submission" date="2019-10" db="EMBL/GenBank/DDBJ databases">
        <title>Gluconobacter aidae sp. nov., a novel species of acetic acid bacteria isolated in Thailand.</title>
        <authorList>
            <person name="Yukphan P."/>
            <person name="Charoenyingcharoen P."/>
            <person name="Malimas S."/>
            <person name="Muramatsu Y."/>
            <person name="Nakagawa Y."/>
            <person name="Tanasupawat S."/>
            <person name="Yamada Y."/>
        </authorList>
    </citation>
    <scope>NUCLEOTIDE SEQUENCE [LARGE SCALE GENOMIC DNA]</scope>
    <source>
        <strain evidence="5 6">AC10</strain>
    </source>
</reference>
<keyword evidence="1" id="KW-0328">Glycosyltransferase</keyword>
<dbReference type="InterPro" id="IPR019734">
    <property type="entry name" value="TPR_rpt"/>
</dbReference>
<evidence type="ECO:0000256" key="3">
    <source>
        <dbReference type="PROSITE-ProRule" id="PRU00339"/>
    </source>
</evidence>
<feature type="compositionally biased region" description="Polar residues" evidence="4">
    <location>
        <begin position="715"/>
        <end position="729"/>
    </location>
</feature>
<dbReference type="PANTHER" id="PTHR30160">
    <property type="entry name" value="TETRAACYLDISACCHARIDE 4'-KINASE-RELATED"/>
    <property type="match status" value="1"/>
</dbReference>
<dbReference type="InterPro" id="IPR011990">
    <property type="entry name" value="TPR-like_helical_dom_sf"/>
</dbReference>
<dbReference type="Pfam" id="PF01075">
    <property type="entry name" value="Glyco_transf_9"/>
    <property type="match status" value="1"/>
</dbReference>
<gene>
    <name evidence="5" type="ORF">GFJ39_12115</name>
</gene>
<dbReference type="SUPFAM" id="SSF48452">
    <property type="entry name" value="TPR-like"/>
    <property type="match status" value="1"/>
</dbReference>
<dbReference type="Gene3D" id="3.40.50.2000">
    <property type="entry name" value="Glycogen Phosphorylase B"/>
    <property type="match status" value="2"/>
</dbReference>
<dbReference type="PROSITE" id="PS50005">
    <property type="entry name" value="TPR"/>
    <property type="match status" value="1"/>
</dbReference>
<evidence type="ECO:0000256" key="1">
    <source>
        <dbReference type="ARBA" id="ARBA00022676"/>
    </source>
</evidence>
<accession>A0A7X1SRK6</accession>
<dbReference type="Gene3D" id="1.25.40.10">
    <property type="entry name" value="Tetratricopeptide repeat domain"/>
    <property type="match status" value="1"/>
</dbReference>
<organism evidence="5 6">
    <name type="scientific">Gluconobacter aidae</name>
    <dbReference type="NCBI Taxonomy" id="2662454"/>
    <lineage>
        <taxon>Bacteria</taxon>
        <taxon>Pseudomonadati</taxon>
        <taxon>Pseudomonadota</taxon>
        <taxon>Alphaproteobacteria</taxon>
        <taxon>Acetobacterales</taxon>
        <taxon>Acetobacteraceae</taxon>
        <taxon>Gluconobacter</taxon>
    </lineage>
</organism>
<comment type="caution">
    <text evidence="5">The sequence shown here is derived from an EMBL/GenBank/DDBJ whole genome shotgun (WGS) entry which is preliminary data.</text>
</comment>
<evidence type="ECO:0000313" key="5">
    <source>
        <dbReference type="EMBL" id="MQR99917.1"/>
    </source>
</evidence>
<dbReference type="CDD" id="cd03789">
    <property type="entry name" value="GT9_LPS_heptosyltransferase"/>
    <property type="match status" value="1"/>
</dbReference>
<dbReference type="GO" id="GO:0008713">
    <property type="term" value="F:ADP-heptose-lipopolysaccharide heptosyltransferase activity"/>
    <property type="evidence" value="ECO:0007669"/>
    <property type="project" value="TreeGrafter"/>
</dbReference>
<sequence>MVKMGKLLEVVRRRSGGRLQLDRTTGSPDQDRASSSIDADAIRALAKEAEQDKKPALAVLYYEKIIELWGETPELWIAIAQLQRKMGRYEASRDSLDKALRIEPGNAQIHFEWGELELCQKHYLQAIEHYDSALLLHPGWSLATARRADVKAQMVFEKKRDFEDEREKVAQAAQLDALNRLDVDQRIDPALFHPTRHELTQNHSPQFVRTFNGVYQRTRWGAGDVVRGVGSLRGHILSIVPYHRIEIYIDGQLVHDGPLTVGPVQNEQSDARLRKYAYNVWVDFSRFSFGWHKVYYRAVGTGNSVEVNINWRIDDIIVDAPIADEFFQDATARVPLAGLDPSRSLVEQVRALPTVVSEASPNSYPGPIRNVAILRLDGLGDVAVSVPFFQHLRKLLPSARLVVLAATDNADGCRALEIFDEVIEIDFPENPYEQGRYLTEDQQLELMEKLASYKFDLAITGMVSDRPRQLSVMTGAPVTIGFDGEDHKSLNVYYTSRDALSGANILNYAARYGLLAKALEVWLDSGARVQRRDDLNRDLLQPYGIGPDDDFVVMHTGSRIKATEWPGYAELANRIVEQMGLKVVYIAHDESQRPYLSEEALSDGRIIFLAGLIPFDHFDAFLSYCSSFVGNDSGPGHLATLRGAKAVRILSARLGGTEWKSELAGVCLYRRVPCAGCGPIPISRQEECTYDIACVKDITVDEVFIQVAKQISHPNNAPEVSTTSSTPTLASGDMA</sequence>
<proteinExistence type="predicted"/>
<feature type="region of interest" description="Disordered" evidence="4">
    <location>
        <begin position="715"/>
        <end position="735"/>
    </location>
</feature>
<dbReference type="AlphaFoldDB" id="A0A7X1SRK6"/>
<evidence type="ECO:0000313" key="6">
    <source>
        <dbReference type="Proteomes" id="UP000432209"/>
    </source>
</evidence>
<dbReference type="RefSeq" id="WP_153431552.1">
    <property type="nucleotide sequence ID" value="NZ_WIPH01000039.1"/>
</dbReference>
<dbReference type="SMART" id="SM00028">
    <property type="entry name" value="TPR"/>
    <property type="match status" value="3"/>
</dbReference>
<evidence type="ECO:0000256" key="2">
    <source>
        <dbReference type="ARBA" id="ARBA00022679"/>
    </source>
</evidence>
<keyword evidence="6" id="KW-1185">Reference proteome</keyword>
<dbReference type="Proteomes" id="UP000432209">
    <property type="component" value="Unassembled WGS sequence"/>
</dbReference>
<dbReference type="GO" id="GO:0009244">
    <property type="term" value="P:lipopolysaccharide core region biosynthetic process"/>
    <property type="evidence" value="ECO:0007669"/>
    <property type="project" value="TreeGrafter"/>
</dbReference>
<protein>
    <submittedName>
        <fullName evidence="5">Uncharacterized protein</fullName>
    </submittedName>
</protein>
<dbReference type="GO" id="GO:0005829">
    <property type="term" value="C:cytosol"/>
    <property type="evidence" value="ECO:0007669"/>
    <property type="project" value="TreeGrafter"/>
</dbReference>
<dbReference type="InterPro" id="IPR051199">
    <property type="entry name" value="LPS_LOS_Heptosyltrfase"/>
</dbReference>
<dbReference type="EMBL" id="WIPH01000039">
    <property type="protein sequence ID" value="MQR99917.1"/>
    <property type="molecule type" value="Genomic_DNA"/>
</dbReference>
<keyword evidence="3" id="KW-0802">TPR repeat</keyword>
<dbReference type="SUPFAM" id="SSF53756">
    <property type="entry name" value="UDP-Glycosyltransferase/glycogen phosphorylase"/>
    <property type="match status" value="1"/>
</dbReference>
<feature type="repeat" description="TPR" evidence="3">
    <location>
        <begin position="73"/>
        <end position="106"/>
    </location>
</feature>
<keyword evidence="2" id="KW-0808">Transferase</keyword>
<name>A0A7X1SRK6_9PROT</name>
<dbReference type="InterPro" id="IPR002201">
    <property type="entry name" value="Glyco_trans_9"/>
</dbReference>